<keyword evidence="3 5" id="KW-0808">Transferase</keyword>
<evidence type="ECO:0000256" key="1">
    <source>
        <dbReference type="ARBA" id="ARBA00006739"/>
    </source>
</evidence>
<gene>
    <name evidence="5" type="ORF">B1B_01865</name>
</gene>
<dbReference type="EC" id="2.-.-.-" evidence="5"/>
<dbReference type="Gene3D" id="3.90.550.10">
    <property type="entry name" value="Spore Coat Polysaccharide Biosynthesis Protein SpsA, Chain A"/>
    <property type="match status" value="1"/>
</dbReference>
<name>T1D149_9ZZZZ</name>
<dbReference type="InterPro" id="IPR001173">
    <property type="entry name" value="Glyco_trans_2-like"/>
</dbReference>
<dbReference type="Pfam" id="PF00535">
    <property type="entry name" value="Glycos_transf_2"/>
    <property type="match status" value="1"/>
</dbReference>
<dbReference type="EMBL" id="AUZY01001120">
    <property type="protein sequence ID" value="EQD76160.1"/>
    <property type="molecule type" value="Genomic_DNA"/>
</dbReference>
<feature type="domain" description="Glycosyltransferase 2-like" evidence="4">
    <location>
        <begin position="22"/>
        <end position="201"/>
    </location>
</feature>
<comment type="caution">
    <text evidence="5">The sequence shown here is derived from an EMBL/GenBank/DDBJ whole genome shotgun (WGS) entry which is preliminary data.</text>
</comment>
<sequence length="316" mass="35854">MKIPVHAPVPAPATHRFAVAVTILNYNSAGMTRHCVASILKETDPRLDLRVVVVDNASAPEENLANHAWGDPRVEFHPSRINLGFAGGHQFALQFVRARYYFLFNNDGYLCNDAIRILYDFMEGHPGAVLATGQCLDANGQVRASFNYEPSLARAVLGSGLLRRMHPENYPHRLIAYSHPIEVPMVTGSALFVRAEPFEALGGLDTHFFLYCEEEDLARSLRQRGGHVFFVPEARFRHIGEGASSGHPGLRQEFYISFLYYLRKHHSRPYVLAFRLFLLVKLLVQAFRGREPWTLFWFVACGAPERRSLRFSQRLS</sequence>
<evidence type="ECO:0000256" key="3">
    <source>
        <dbReference type="ARBA" id="ARBA00022679"/>
    </source>
</evidence>
<evidence type="ECO:0000259" key="4">
    <source>
        <dbReference type="Pfam" id="PF00535"/>
    </source>
</evidence>
<dbReference type="PANTHER" id="PTHR43179:SF12">
    <property type="entry name" value="GALACTOFURANOSYLTRANSFERASE GLFT2"/>
    <property type="match status" value="1"/>
</dbReference>
<evidence type="ECO:0000313" key="5">
    <source>
        <dbReference type="EMBL" id="EQD76160.1"/>
    </source>
</evidence>
<reference evidence="5" key="2">
    <citation type="journal article" date="2014" name="ISME J.">
        <title>Microbial stratification in low pH oxic and suboxic macroscopic growths along an acid mine drainage.</title>
        <authorList>
            <person name="Mendez-Garcia C."/>
            <person name="Mesa V."/>
            <person name="Sprenger R.R."/>
            <person name="Richter M."/>
            <person name="Diez M.S."/>
            <person name="Solano J."/>
            <person name="Bargiela R."/>
            <person name="Golyshina O.V."/>
            <person name="Manteca A."/>
            <person name="Ramos J.L."/>
            <person name="Gallego J.R."/>
            <person name="Llorente I."/>
            <person name="Martins Dos Santos V.A."/>
            <person name="Jensen O.N."/>
            <person name="Pelaez A.I."/>
            <person name="Sanchez J."/>
            <person name="Ferrer M."/>
        </authorList>
    </citation>
    <scope>NUCLEOTIDE SEQUENCE</scope>
</reference>
<dbReference type="AlphaFoldDB" id="T1D149"/>
<comment type="similarity">
    <text evidence="1">Belongs to the glycosyltransferase 2 family.</text>
</comment>
<dbReference type="GO" id="GO:0016757">
    <property type="term" value="F:glycosyltransferase activity"/>
    <property type="evidence" value="ECO:0007669"/>
    <property type="project" value="UniProtKB-KW"/>
</dbReference>
<organism evidence="5">
    <name type="scientific">mine drainage metagenome</name>
    <dbReference type="NCBI Taxonomy" id="410659"/>
    <lineage>
        <taxon>unclassified sequences</taxon>
        <taxon>metagenomes</taxon>
        <taxon>ecological metagenomes</taxon>
    </lineage>
</organism>
<reference evidence="5" key="1">
    <citation type="submission" date="2013-08" db="EMBL/GenBank/DDBJ databases">
        <authorList>
            <person name="Mendez C."/>
            <person name="Richter M."/>
            <person name="Ferrer M."/>
            <person name="Sanchez J."/>
        </authorList>
    </citation>
    <scope>NUCLEOTIDE SEQUENCE</scope>
</reference>
<dbReference type="CDD" id="cd04186">
    <property type="entry name" value="GT_2_like_c"/>
    <property type="match status" value="1"/>
</dbReference>
<evidence type="ECO:0000256" key="2">
    <source>
        <dbReference type="ARBA" id="ARBA00022676"/>
    </source>
</evidence>
<dbReference type="PANTHER" id="PTHR43179">
    <property type="entry name" value="RHAMNOSYLTRANSFERASE WBBL"/>
    <property type="match status" value="1"/>
</dbReference>
<keyword evidence="2" id="KW-0328">Glycosyltransferase</keyword>
<protein>
    <submittedName>
        <fullName evidence="5">Glycosyl transferase family 2</fullName>
        <ecNumber evidence="5">2.-.-.-</ecNumber>
    </submittedName>
</protein>
<accession>T1D149</accession>
<dbReference type="SUPFAM" id="SSF53448">
    <property type="entry name" value="Nucleotide-diphospho-sugar transferases"/>
    <property type="match status" value="1"/>
</dbReference>
<dbReference type="InterPro" id="IPR029044">
    <property type="entry name" value="Nucleotide-diphossugar_trans"/>
</dbReference>
<proteinExistence type="inferred from homology"/>